<proteinExistence type="predicted"/>
<evidence type="ECO:0000313" key="1">
    <source>
        <dbReference type="EMBL" id="RXI37926.1"/>
    </source>
</evidence>
<sequence>MENNMEKKIDTIIANTEEIKQKMLKKDEKIIKIEAEKEELQKEEEMRKEKLREAQKSFKKIGCNVKEEVADRFEELAHRLNYPNISAMCRTYMMLLLENEEYQKTFVEFSTVLKSEGGEA</sequence>
<organism evidence="1 2">
    <name type="scientific">Arcobacter cloacae</name>
    <dbReference type="NCBI Taxonomy" id="1054034"/>
    <lineage>
        <taxon>Bacteria</taxon>
        <taxon>Pseudomonadati</taxon>
        <taxon>Campylobacterota</taxon>
        <taxon>Epsilonproteobacteria</taxon>
        <taxon>Campylobacterales</taxon>
        <taxon>Arcobacteraceae</taxon>
        <taxon>Arcobacter</taxon>
    </lineage>
</organism>
<name>A0A6M8NRV2_9BACT</name>
<comment type="caution">
    <text evidence="1">The sequence shown here is derived from an EMBL/GenBank/DDBJ whole genome shotgun (WGS) entry which is preliminary data.</text>
</comment>
<accession>A0A6M8NRV2</accession>
<keyword evidence="2" id="KW-1185">Reference proteome</keyword>
<dbReference type="Proteomes" id="UP000290378">
    <property type="component" value="Unassembled WGS sequence"/>
</dbReference>
<dbReference type="RefSeq" id="WP_129014373.1">
    <property type="nucleotide sequence ID" value="NZ_CBCSEI010000019.1"/>
</dbReference>
<dbReference type="EMBL" id="NXII01000022">
    <property type="protein sequence ID" value="RXI37926.1"/>
    <property type="molecule type" value="Genomic_DNA"/>
</dbReference>
<dbReference type="AlphaFoldDB" id="A0A6M8NRV2"/>
<reference evidence="1 2" key="1">
    <citation type="submission" date="2017-09" db="EMBL/GenBank/DDBJ databases">
        <title>Genomics of the genus Arcobacter.</title>
        <authorList>
            <person name="Perez-Cataluna A."/>
            <person name="Figueras M.J."/>
            <person name="Salas-Masso N."/>
        </authorList>
    </citation>
    <scope>NUCLEOTIDE SEQUENCE [LARGE SCALE GENOMIC DNA]</scope>
    <source>
        <strain evidence="1 2">CECT 7834</strain>
    </source>
</reference>
<gene>
    <name evidence="1" type="ORF">CP963_11770</name>
</gene>
<protein>
    <submittedName>
        <fullName evidence="1">Uncharacterized protein</fullName>
    </submittedName>
</protein>
<evidence type="ECO:0000313" key="2">
    <source>
        <dbReference type="Proteomes" id="UP000290378"/>
    </source>
</evidence>